<evidence type="ECO:0000313" key="3">
    <source>
        <dbReference type="Proteomes" id="UP001190700"/>
    </source>
</evidence>
<evidence type="ECO:0000313" key="2">
    <source>
        <dbReference type="EMBL" id="KAK3284600.1"/>
    </source>
</evidence>
<feature type="compositionally biased region" description="Basic and acidic residues" evidence="1">
    <location>
        <begin position="279"/>
        <end position="289"/>
    </location>
</feature>
<dbReference type="AlphaFoldDB" id="A0AAE0LH62"/>
<protein>
    <submittedName>
        <fullName evidence="2">Uncharacterized protein</fullName>
    </submittedName>
</protein>
<sequence length="317" mass="35117">RISLPAAFKRQPAALPGDPFRPKGGLWGLSSSPGEFLSSADCGSGQGACVRGAQQAKRRLEGMLVARKTCQKVMAAHEQSDKTWVDFQMRLPSLIDEKLAAYQSQILRLQVSKLMRSHTSLVREWVRAKADVFDTEVDDMFARLGHLLVSSMPTKVGKVLKIYELDIHPKLEEEVEILNALAASRYKPPRRKKRRKRRGSSQRSRRSRSPGTKSGNSSSEYDTDSKSPTPRRDASRSITTTMDNTPMSTVPPTPKTTVLNTGVSSGRKKEVAFADEVSSELRELEKKNDGQLSMQLSADSLPSPRLAPFIPEAEKVP</sequence>
<organism evidence="2 3">
    <name type="scientific">Cymbomonas tetramitiformis</name>
    <dbReference type="NCBI Taxonomy" id="36881"/>
    <lineage>
        <taxon>Eukaryota</taxon>
        <taxon>Viridiplantae</taxon>
        <taxon>Chlorophyta</taxon>
        <taxon>Pyramimonadophyceae</taxon>
        <taxon>Pyramimonadales</taxon>
        <taxon>Pyramimonadaceae</taxon>
        <taxon>Cymbomonas</taxon>
    </lineage>
</organism>
<feature type="compositionally biased region" description="Polar residues" evidence="1">
    <location>
        <begin position="211"/>
        <end position="220"/>
    </location>
</feature>
<dbReference type="Proteomes" id="UP001190700">
    <property type="component" value="Unassembled WGS sequence"/>
</dbReference>
<feature type="region of interest" description="Disordered" evidence="1">
    <location>
        <begin position="186"/>
        <end position="317"/>
    </location>
</feature>
<feature type="non-terminal residue" evidence="2">
    <location>
        <position position="1"/>
    </location>
</feature>
<feature type="compositionally biased region" description="Basic residues" evidence="1">
    <location>
        <begin position="187"/>
        <end position="208"/>
    </location>
</feature>
<feature type="compositionally biased region" description="Polar residues" evidence="1">
    <location>
        <begin position="255"/>
        <end position="264"/>
    </location>
</feature>
<reference evidence="2 3" key="1">
    <citation type="journal article" date="2015" name="Genome Biol. Evol.">
        <title>Comparative Genomics of a Bacterivorous Green Alga Reveals Evolutionary Causalities and Consequences of Phago-Mixotrophic Mode of Nutrition.</title>
        <authorList>
            <person name="Burns J.A."/>
            <person name="Paasch A."/>
            <person name="Narechania A."/>
            <person name="Kim E."/>
        </authorList>
    </citation>
    <scope>NUCLEOTIDE SEQUENCE [LARGE SCALE GENOMIC DNA]</scope>
    <source>
        <strain evidence="2 3">PLY_AMNH</strain>
    </source>
</reference>
<dbReference type="EMBL" id="LGRX02002231">
    <property type="protein sequence ID" value="KAK3284600.1"/>
    <property type="molecule type" value="Genomic_DNA"/>
</dbReference>
<name>A0AAE0LH62_9CHLO</name>
<evidence type="ECO:0000256" key="1">
    <source>
        <dbReference type="SAM" id="MobiDB-lite"/>
    </source>
</evidence>
<feature type="compositionally biased region" description="Polar residues" evidence="1">
    <location>
        <begin position="236"/>
        <end position="248"/>
    </location>
</feature>
<feature type="compositionally biased region" description="Polar residues" evidence="1">
    <location>
        <begin position="290"/>
        <end position="300"/>
    </location>
</feature>
<keyword evidence="3" id="KW-1185">Reference proteome</keyword>
<accession>A0AAE0LH62</accession>
<proteinExistence type="predicted"/>
<gene>
    <name evidence="2" type="ORF">CYMTET_7759</name>
</gene>
<comment type="caution">
    <text evidence="2">The sequence shown here is derived from an EMBL/GenBank/DDBJ whole genome shotgun (WGS) entry which is preliminary data.</text>
</comment>